<organism evidence="2 3">
    <name type="scientific">Klebsiella aerogenes (strain ATCC 13048 / DSM 30053 / CCUG 1429 / JCM 1235 / KCTC 2190 / NBRC 13534 / NCIMB 10102 / NCTC 10006 / CDC 819-56)</name>
    <name type="common">Enterobacter aerogenes</name>
    <dbReference type="NCBI Taxonomy" id="1028307"/>
    <lineage>
        <taxon>Bacteria</taxon>
        <taxon>Pseudomonadati</taxon>
        <taxon>Pseudomonadota</taxon>
        <taxon>Gammaproteobacteria</taxon>
        <taxon>Enterobacterales</taxon>
        <taxon>Enterobacteriaceae</taxon>
        <taxon>Klebsiella/Raoultella group</taxon>
        <taxon>Klebsiella</taxon>
    </lineage>
</organism>
<accession>A0A0H3FNE6</accession>
<dbReference type="eggNOG" id="COG2378">
    <property type="taxonomic scope" value="Bacteria"/>
</dbReference>
<keyword evidence="3" id="KW-1185">Reference proteome</keyword>
<evidence type="ECO:0000313" key="2">
    <source>
        <dbReference type="EMBL" id="AEG96246.1"/>
    </source>
</evidence>
<dbReference type="OrthoDB" id="6521217at2"/>
<dbReference type="Proteomes" id="UP000008881">
    <property type="component" value="Chromosome"/>
</dbReference>
<sequence>MSVNEQDSRYDRLAIRLSVIISRLLAGETLSLKSLVDEFGVSERTLQRDFNQRLIHLDILDENGRYRLNDCQPPDHSSGAFSFIRTTGIARIIPVQDRQLMNLLMNESGTSPCLIWHAPLKSHVALPEFFSRLVQAISQKRQITVLVEGQRHEALEPYRLIHYVEEWYLVVCQSGKIRVFALTSIGAVTLDEVRFKRREDISYLTAGEGFIAALPHFPLISDVIDTFRY</sequence>
<dbReference type="RefSeq" id="WP_015703837.1">
    <property type="nucleotide sequence ID" value="NC_015663.1"/>
</dbReference>
<evidence type="ECO:0000259" key="1">
    <source>
        <dbReference type="Pfam" id="PF13280"/>
    </source>
</evidence>
<dbReference type="PATRIC" id="fig|1028307.3.peg.1314"/>
<dbReference type="PROSITE" id="PS52050">
    <property type="entry name" value="WYL"/>
    <property type="match status" value="1"/>
</dbReference>
<name>A0A0H3FNE6_KLEAK</name>
<gene>
    <name evidence="2" type="ordered locus">EAE_06610</name>
</gene>
<evidence type="ECO:0000313" key="3">
    <source>
        <dbReference type="Proteomes" id="UP000008881"/>
    </source>
</evidence>
<dbReference type="EMBL" id="CP002824">
    <property type="protein sequence ID" value="AEG96246.1"/>
    <property type="molecule type" value="Genomic_DNA"/>
</dbReference>
<dbReference type="Pfam" id="PF13280">
    <property type="entry name" value="WYL"/>
    <property type="match status" value="1"/>
</dbReference>
<dbReference type="KEGG" id="eae:EAE_06610"/>
<feature type="domain" description="WYL" evidence="1">
    <location>
        <begin position="129"/>
        <end position="189"/>
    </location>
</feature>
<dbReference type="AlphaFoldDB" id="A0A0H3FNE6"/>
<dbReference type="HOGENOM" id="CLU_041141_10_2_6"/>
<proteinExistence type="predicted"/>
<protein>
    <recommendedName>
        <fullName evidence="1">WYL domain-containing protein</fullName>
    </recommendedName>
</protein>
<dbReference type="GeneID" id="89546618"/>
<reference evidence="2 3" key="1">
    <citation type="journal article" date="2012" name="J. Bacteriol.">
        <title>Complete genome sequence of Enterobacter aerogenes KCTC 2190.</title>
        <authorList>
            <person name="Shin S.H."/>
            <person name="Kim S."/>
            <person name="Kim J.Y."/>
            <person name="Lee S."/>
            <person name="Um Y."/>
            <person name="Oh M.K."/>
            <person name="Kim Y.R."/>
            <person name="Lee J."/>
            <person name="Yang K.S."/>
        </authorList>
    </citation>
    <scope>NUCLEOTIDE SEQUENCE [LARGE SCALE GENOMIC DNA]</scope>
    <source>
        <strain evidence="2 3">KCTC 2190</strain>
    </source>
</reference>
<dbReference type="InterPro" id="IPR026881">
    <property type="entry name" value="WYL_dom"/>
</dbReference>